<dbReference type="EMBL" id="MYFO01000086">
    <property type="protein sequence ID" value="TFE82551.1"/>
    <property type="molecule type" value="Genomic_DNA"/>
</dbReference>
<proteinExistence type="predicted"/>
<protein>
    <submittedName>
        <fullName evidence="1">Uncharacterized protein</fullName>
    </submittedName>
</protein>
<organism evidence="1 2">
    <name type="scientific">Paenibacillus athensensis</name>
    <dbReference type="NCBI Taxonomy" id="1967502"/>
    <lineage>
        <taxon>Bacteria</taxon>
        <taxon>Bacillati</taxon>
        <taxon>Bacillota</taxon>
        <taxon>Bacilli</taxon>
        <taxon>Bacillales</taxon>
        <taxon>Paenibacillaceae</taxon>
        <taxon>Paenibacillus</taxon>
    </lineage>
</organism>
<evidence type="ECO:0000313" key="1">
    <source>
        <dbReference type="EMBL" id="TFE82551.1"/>
    </source>
</evidence>
<comment type="caution">
    <text evidence="1">The sequence shown here is derived from an EMBL/GenBank/DDBJ whole genome shotgun (WGS) entry which is preliminary data.</text>
</comment>
<keyword evidence="2" id="KW-1185">Reference proteome</keyword>
<name>A0A4Y8PP95_9BACL</name>
<dbReference type="Proteomes" id="UP000298246">
    <property type="component" value="Unassembled WGS sequence"/>
</dbReference>
<evidence type="ECO:0000313" key="2">
    <source>
        <dbReference type="Proteomes" id="UP000298246"/>
    </source>
</evidence>
<dbReference type="AlphaFoldDB" id="A0A4Y8PP95"/>
<gene>
    <name evidence="1" type="ORF">B5M42_24860</name>
</gene>
<reference evidence="1 2" key="1">
    <citation type="submission" date="2017-03" db="EMBL/GenBank/DDBJ databases">
        <title>Isolation of Levoglucosan Utilizing Bacteria.</title>
        <authorList>
            <person name="Arya A.S."/>
        </authorList>
    </citation>
    <scope>NUCLEOTIDE SEQUENCE [LARGE SCALE GENOMIC DNA]</scope>
    <source>
        <strain evidence="1 2">MEC069</strain>
    </source>
</reference>
<sequence length="139" mass="15700">MLGVKTKTIGTFEITLDSGNIQSTLNQKEGAKLKPQYDEILVMKAKVKSVKNLAADVVNKLNNFTLYDANETNMGDNFIGFNTGITGENLESNLSMARYLQDEVFEGYIYMDVQKRDAYRIKYEDVSGESGYWDVKITN</sequence>
<accession>A0A4Y8PP95</accession>